<name>A0A381XRZ7_9ZZZZ</name>
<feature type="transmembrane region" description="Helical" evidence="9">
    <location>
        <begin position="27"/>
        <end position="48"/>
    </location>
</feature>
<evidence type="ECO:0000256" key="4">
    <source>
        <dbReference type="ARBA" id="ARBA00022692"/>
    </source>
</evidence>
<organism evidence="10">
    <name type="scientific">marine metagenome</name>
    <dbReference type="NCBI Taxonomy" id="408172"/>
    <lineage>
        <taxon>unclassified sequences</taxon>
        <taxon>metagenomes</taxon>
        <taxon>ecological metagenomes</taxon>
    </lineage>
</organism>
<reference evidence="10" key="1">
    <citation type="submission" date="2018-05" db="EMBL/GenBank/DDBJ databases">
        <authorList>
            <person name="Lanie J.A."/>
            <person name="Ng W.-L."/>
            <person name="Kazmierczak K.M."/>
            <person name="Andrzejewski T.M."/>
            <person name="Davidsen T.M."/>
            <person name="Wayne K.J."/>
            <person name="Tettelin H."/>
            <person name="Glass J.I."/>
            <person name="Rusch D."/>
            <person name="Podicherti R."/>
            <person name="Tsui H.-C.T."/>
            <person name="Winkler M.E."/>
        </authorList>
    </citation>
    <scope>NUCLEOTIDE SEQUENCE</scope>
</reference>
<evidence type="ECO:0000256" key="7">
    <source>
        <dbReference type="ARBA" id="ARBA00023010"/>
    </source>
</evidence>
<dbReference type="NCBIfam" id="TIGR00964">
    <property type="entry name" value="secE_bact"/>
    <property type="match status" value="1"/>
</dbReference>
<accession>A0A381XRZ7</accession>
<evidence type="ECO:0008006" key="11">
    <source>
        <dbReference type="Google" id="ProtNLM"/>
    </source>
</evidence>
<dbReference type="GO" id="GO:0006605">
    <property type="term" value="P:protein targeting"/>
    <property type="evidence" value="ECO:0007669"/>
    <property type="project" value="InterPro"/>
</dbReference>
<dbReference type="AlphaFoldDB" id="A0A381XRZ7"/>
<keyword evidence="8 9" id="KW-0472">Membrane</keyword>
<dbReference type="GO" id="GO:0009306">
    <property type="term" value="P:protein secretion"/>
    <property type="evidence" value="ECO:0007669"/>
    <property type="project" value="InterPro"/>
</dbReference>
<keyword evidence="4 9" id="KW-0812">Transmembrane</keyword>
<evidence type="ECO:0000256" key="3">
    <source>
        <dbReference type="ARBA" id="ARBA00022475"/>
    </source>
</evidence>
<evidence type="ECO:0000256" key="5">
    <source>
        <dbReference type="ARBA" id="ARBA00022927"/>
    </source>
</evidence>
<dbReference type="GO" id="GO:0043952">
    <property type="term" value="P:protein transport by the Sec complex"/>
    <property type="evidence" value="ECO:0007669"/>
    <property type="project" value="TreeGrafter"/>
</dbReference>
<evidence type="ECO:0000256" key="8">
    <source>
        <dbReference type="ARBA" id="ARBA00023136"/>
    </source>
</evidence>
<keyword evidence="7" id="KW-0811">Translocation</keyword>
<evidence type="ECO:0000256" key="6">
    <source>
        <dbReference type="ARBA" id="ARBA00022989"/>
    </source>
</evidence>
<keyword evidence="6 9" id="KW-1133">Transmembrane helix</keyword>
<keyword evidence="3" id="KW-1003">Cell membrane</keyword>
<proteinExistence type="inferred from homology"/>
<dbReference type="EMBL" id="UINC01016062">
    <property type="protein sequence ID" value="SVA67171.1"/>
    <property type="molecule type" value="Genomic_DNA"/>
</dbReference>
<evidence type="ECO:0000256" key="1">
    <source>
        <dbReference type="ARBA" id="ARBA00004370"/>
    </source>
</evidence>
<dbReference type="Pfam" id="PF00584">
    <property type="entry name" value="SecE"/>
    <property type="match status" value="1"/>
</dbReference>
<gene>
    <name evidence="10" type="ORF">METZ01_LOCUS120025</name>
</gene>
<dbReference type="Gene3D" id="1.20.5.1030">
    <property type="entry name" value="Preprotein translocase secy subunit"/>
    <property type="match status" value="1"/>
</dbReference>
<dbReference type="PANTHER" id="PTHR33910:SF1">
    <property type="entry name" value="PROTEIN TRANSLOCASE SUBUNIT SECE"/>
    <property type="match status" value="1"/>
</dbReference>
<dbReference type="InterPro" id="IPR005807">
    <property type="entry name" value="SecE_bac"/>
</dbReference>
<dbReference type="HAMAP" id="MF_00422">
    <property type="entry name" value="SecE"/>
    <property type="match status" value="1"/>
</dbReference>
<sequence length="63" mass="7139">MIQKISQYFNGVQVEMKKVTWLSKEEMLGSTVIVGIFSVMIAIFLFFVDFGLSEFVSRILGGK</sequence>
<dbReference type="InterPro" id="IPR038379">
    <property type="entry name" value="SecE_sf"/>
</dbReference>
<keyword evidence="2" id="KW-0813">Transport</keyword>
<dbReference type="InterPro" id="IPR001901">
    <property type="entry name" value="Translocase_SecE/Sec61-g"/>
</dbReference>
<dbReference type="PANTHER" id="PTHR33910">
    <property type="entry name" value="PROTEIN TRANSLOCASE SUBUNIT SECE"/>
    <property type="match status" value="1"/>
</dbReference>
<evidence type="ECO:0000313" key="10">
    <source>
        <dbReference type="EMBL" id="SVA67171.1"/>
    </source>
</evidence>
<dbReference type="GO" id="GO:0006886">
    <property type="term" value="P:intracellular protein transport"/>
    <property type="evidence" value="ECO:0007669"/>
    <property type="project" value="InterPro"/>
</dbReference>
<evidence type="ECO:0000256" key="9">
    <source>
        <dbReference type="SAM" id="Phobius"/>
    </source>
</evidence>
<dbReference type="GO" id="GO:0008320">
    <property type="term" value="F:protein transmembrane transporter activity"/>
    <property type="evidence" value="ECO:0007669"/>
    <property type="project" value="InterPro"/>
</dbReference>
<comment type="subcellular location">
    <subcellularLocation>
        <location evidence="1">Membrane</location>
    </subcellularLocation>
</comment>
<protein>
    <recommendedName>
        <fullName evidence="11">Protein translocase subunit SecE</fullName>
    </recommendedName>
</protein>
<evidence type="ECO:0000256" key="2">
    <source>
        <dbReference type="ARBA" id="ARBA00022448"/>
    </source>
</evidence>
<dbReference type="GO" id="GO:0005886">
    <property type="term" value="C:plasma membrane"/>
    <property type="evidence" value="ECO:0007669"/>
    <property type="project" value="TreeGrafter"/>
</dbReference>
<keyword evidence="5" id="KW-0653">Protein transport</keyword>